<dbReference type="InterPro" id="IPR009071">
    <property type="entry name" value="HMG_box_dom"/>
</dbReference>
<accession>A0A8T2V5B3</accession>
<dbReference type="PANTHER" id="PTHR46691:SF1">
    <property type="entry name" value="AT-RICH INTERACTIVE DOMAIN-CONTAINING PROTEIN 2"/>
    <property type="match status" value="1"/>
</dbReference>
<feature type="region of interest" description="Disordered" evidence="2">
    <location>
        <begin position="910"/>
        <end position="947"/>
    </location>
</feature>
<evidence type="ECO:0000313" key="5">
    <source>
        <dbReference type="EMBL" id="KAH7442228.1"/>
    </source>
</evidence>
<dbReference type="AlphaFoldDB" id="A0A8T2V5B3"/>
<dbReference type="PROSITE" id="PS51011">
    <property type="entry name" value="ARID"/>
    <property type="match status" value="1"/>
</dbReference>
<comment type="caution">
    <text evidence="5">The sequence shown here is derived from an EMBL/GenBank/DDBJ whole genome shotgun (WGS) entry which is preliminary data.</text>
</comment>
<dbReference type="GO" id="GO:0005634">
    <property type="term" value="C:nucleus"/>
    <property type="evidence" value="ECO:0007669"/>
    <property type="project" value="UniProtKB-UniRule"/>
</dbReference>
<feature type="compositionally biased region" description="Basic and acidic residues" evidence="2">
    <location>
        <begin position="1"/>
        <end position="11"/>
    </location>
</feature>
<evidence type="ECO:0000256" key="1">
    <source>
        <dbReference type="PROSITE-ProRule" id="PRU00267"/>
    </source>
</evidence>
<dbReference type="Proteomes" id="UP000825935">
    <property type="component" value="Chromosome 3"/>
</dbReference>
<keyword evidence="6" id="KW-1185">Reference proteome</keyword>
<dbReference type="EMBL" id="CM035408">
    <property type="protein sequence ID" value="KAH7442228.1"/>
    <property type="molecule type" value="Genomic_DNA"/>
</dbReference>
<dbReference type="InterPro" id="IPR001606">
    <property type="entry name" value="ARID_dom"/>
</dbReference>
<name>A0A8T2V5B3_CERRI</name>
<dbReference type="Pfam" id="PF00505">
    <property type="entry name" value="HMG_box"/>
    <property type="match status" value="1"/>
</dbReference>
<dbReference type="SMART" id="SM00501">
    <property type="entry name" value="BRIGHT"/>
    <property type="match status" value="1"/>
</dbReference>
<dbReference type="SMART" id="SM01014">
    <property type="entry name" value="ARID"/>
    <property type="match status" value="1"/>
</dbReference>
<evidence type="ECO:0000313" key="6">
    <source>
        <dbReference type="Proteomes" id="UP000825935"/>
    </source>
</evidence>
<keyword evidence="1" id="KW-0539">Nucleus</keyword>
<gene>
    <name evidence="5" type="ORF">KP509_03G077600</name>
</gene>
<dbReference type="InterPro" id="IPR036910">
    <property type="entry name" value="HMG_box_dom_sf"/>
</dbReference>
<evidence type="ECO:0000259" key="3">
    <source>
        <dbReference type="PROSITE" id="PS50118"/>
    </source>
</evidence>
<dbReference type="Gene3D" id="1.10.150.60">
    <property type="entry name" value="ARID DNA-binding domain"/>
    <property type="match status" value="1"/>
</dbReference>
<feature type="region of interest" description="Disordered" evidence="2">
    <location>
        <begin position="1"/>
        <end position="101"/>
    </location>
</feature>
<reference evidence="5" key="1">
    <citation type="submission" date="2021-08" db="EMBL/GenBank/DDBJ databases">
        <title>WGS assembly of Ceratopteris richardii.</title>
        <authorList>
            <person name="Marchant D.B."/>
            <person name="Chen G."/>
            <person name="Jenkins J."/>
            <person name="Shu S."/>
            <person name="Leebens-Mack J."/>
            <person name="Grimwood J."/>
            <person name="Schmutz J."/>
            <person name="Soltis P."/>
            <person name="Soltis D."/>
            <person name="Chen Z.-H."/>
        </authorList>
    </citation>
    <scope>NUCLEOTIDE SEQUENCE</scope>
    <source>
        <strain evidence="5">Whitten #5841</strain>
        <tissue evidence="5">Leaf</tissue>
    </source>
</reference>
<dbReference type="PANTHER" id="PTHR46691">
    <property type="entry name" value="HIGH MOBILITY GROUP B PROTEIN 9"/>
    <property type="match status" value="1"/>
</dbReference>
<dbReference type="PROSITE" id="PS50118">
    <property type="entry name" value="HMG_BOX_2"/>
    <property type="match status" value="1"/>
</dbReference>
<dbReference type="OrthoDB" id="338531at2759"/>
<dbReference type="Gene3D" id="1.10.30.10">
    <property type="entry name" value="High mobility group box domain"/>
    <property type="match status" value="1"/>
</dbReference>
<evidence type="ECO:0000259" key="4">
    <source>
        <dbReference type="PROSITE" id="PS51011"/>
    </source>
</evidence>
<feature type="region of interest" description="Disordered" evidence="2">
    <location>
        <begin position="382"/>
        <end position="412"/>
    </location>
</feature>
<keyword evidence="1" id="KW-0238">DNA-binding</keyword>
<feature type="compositionally biased region" description="Polar residues" evidence="2">
    <location>
        <begin position="921"/>
        <end position="934"/>
    </location>
</feature>
<dbReference type="CDD" id="cd22009">
    <property type="entry name" value="HMG-box_AtHMGB9-like"/>
    <property type="match status" value="1"/>
</dbReference>
<dbReference type="Pfam" id="PF01388">
    <property type="entry name" value="ARID"/>
    <property type="match status" value="1"/>
</dbReference>
<evidence type="ECO:0000256" key="2">
    <source>
        <dbReference type="SAM" id="MobiDB-lite"/>
    </source>
</evidence>
<protein>
    <submittedName>
        <fullName evidence="5">Uncharacterized protein</fullName>
    </submittedName>
</protein>
<dbReference type="SMART" id="SM00398">
    <property type="entry name" value="HMG"/>
    <property type="match status" value="1"/>
</dbReference>
<dbReference type="InterPro" id="IPR036431">
    <property type="entry name" value="ARID_dom_sf"/>
</dbReference>
<dbReference type="GO" id="GO:0003677">
    <property type="term" value="F:DNA binding"/>
    <property type="evidence" value="ECO:0007669"/>
    <property type="project" value="UniProtKB-UniRule"/>
</dbReference>
<dbReference type="SUPFAM" id="SSF47095">
    <property type="entry name" value="HMG-box"/>
    <property type="match status" value="1"/>
</dbReference>
<feature type="domain" description="ARID" evidence="4">
    <location>
        <begin position="452"/>
        <end position="544"/>
    </location>
</feature>
<feature type="compositionally biased region" description="Polar residues" evidence="2">
    <location>
        <begin position="82"/>
        <end position="101"/>
    </location>
</feature>
<dbReference type="SUPFAM" id="SSF46774">
    <property type="entry name" value="ARID-like"/>
    <property type="match status" value="1"/>
</dbReference>
<feature type="DNA-binding region" description="HMG box" evidence="1">
    <location>
        <begin position="684"/>
        <end position="751"/>
    </location>
</feature>
<proteinExistence type="predicted"/>
<feature type="compositionally biased region" description="Basic and acidic residues" evidence="2">
    <location>
        <begin position="65"/>
        <end position="76"/>
    </location>
</feature>
<feature type="compositionally biased region" description="Basic and acidic residues" evidence="2">
    <location>
        <begin position="937"/>
        <end position="947"/>
    </location>
</feature>
<organism evidence="5 6">
    <name type="scientific">Ceratopteris richardii</name>
    <name type="common">Triangle waterfern</name>
    <dbReference type="NCBI Taxonomy" id="49495"/>
    <lineage>
        <taxon>Eukaryota</taxon>
        <taxon>Viridiplantae</taxon>
        <taxon>Streptophyta</taxon>
        <taxon>Embryophyta</taxon>
        <taxon>Tracheophyta</taxon>
        <taxon>Polypodiopsida</taxon>
        <taxon>Polypodiidae</taxon>
        <taxon>Polypodiales</taxon>
        <taxon>Pteridineae</taxon>
        <taxon>Pteridaceae</taxon>
        <taxon>Parkerioideae</taxon>
        <taxon>Ceratopteris</taxon>
    </lineage>
</organism>
<sequence length="947" mass="104591">MSLQHDEKEEGPGAFLSLSGAQGSSSPFRVSPAEDLSPRITSKREQGHVETYLSLQQPSPNFPHESVHAQELRSGEMRGSTDPPNNEKTFDGQNEFTSFRQASPLQALECKGIWSVESEKSAFSEPKESTYSEQEKHVADYIGNESSASAQVMSEPSRLPASWLEAAEPKRFPTSSTNAQQNIMCLPDNTGENIPFVSSDPLQMRVVSGQNRMANPLSLQVSPKREEQMASAKAESLPFSTRAENHSSFQTSPIEPLAVSTQRPVDFPLESEGTKYLPAPSQEQKVSTGLSAEHVSFTLLHASSEQQQISPTKQIQRSPSIHTHVDEGPVDQHKGGSIVVPSTEKKTEYVYGMPAQMTNFDAERMQRNSIVSYSDTMSIKQDSMGQTSSALSEDRTGFSSKPNASTTHTNNSAFLGEKELKFPMQSPFARLTSTQGIEICYPFPMATHEAVCSDRRLFMETLQCLHAALNWNLNLPKVVGGVEVDLHRLYNEVTNLGGLELVINHRKWEDIAQALGCFSNLVNASPVLEQTYINTLHHYEQVYFRRAIGRLVSPPAAISSQNPVLSDKKELGDFYGRNSTADTVNGDIESAQALAHDPGSSVGAVVSGAIDGKFDDGYLVTVMVGTRKLRGVLYHVTSKDTQQNTSTSSIMQSVNSGREYTDMVPKMGRKRQKREVFRKDPNAPRQNRTGYNFFFAEQRAKLKTMQPDKDRAISKMIGELWSKLSEDERIPYQVKGVKDKERYVREMKEYKERIKMPRIISNDIHNVPLLHSQRSRTNAMQQYHEPSGAALLCAFPYTQERSGNTESMVTELPCPMGEKQFSKVSTEPVNKIMEAQMLQSPAVSGAASFQSNKVGVEVCGKQVSLVDCQKYPSPAVAHAVTMTAISGPTIGNTMSSSIPDQSATARTAMSNFFVDEGSPKGFSSSERPTQTGPTQREIGDDISVRDE</sequence>
<feature type="domain" description="HMG box" evidence="3">
    <location>
        <begin position="684"/>
        <end position="751"/>
    </location>
</feature>
<feature type="compositionally biased region" description="Polar residues" evidence="2">
    <location>
        <begin position="19"/>
        <end position="28"/>
    </location>
</feature>